<evidence type="ECO:0000313" key="1">
    <source>
        <dbReference type="EMBL" id="ANP89503.1"/>
    </source>
</evidence>
<protein>
    <submittedName>
        <fullName evidence="1">Uncharacterized protein</fullName>
    </submittedName>
</protein>
<dbReference type="AlphaFoldDB" id="A0A1B1CIB3"/>
<sequence>MFDIIVRSALDIVGQTERLIEAMRRMLQSEEFDEVEVYELDYEIERLGDVVFNVDEAVRSLVRSVGYSLKGAHVHAICRTLH</sequence>
<accession>A0A1B1CIB3</accession>
<dbReference type="EMBL" id="CP016287">
    <property type="protein sequence ID" value="ANP89503.1"/>
    <property type="molecule type" value="Genomic_DNA"/>
</dbReference>
<organism evidence="1 2">
    <name type="scientific">Rhizobium leguminosarum</name>
    <dbReference type="NCBI Taxonomy" id="384"/>
    <lineage>
        <taxon>Bacteria</taxon>
        <taxon>Pseudomonadati</taxon>
        <taxon>Pseudomonadota</taxon>
        <taxon>Alphaproteobacteria</taxon>
        <taxon>Hyphomicrobiales</taxon>
        <taxon>Rhizobiaceae</taxon>
        <taxon>Rhizobium/Agrobacterium group</taxon>
        <taxon>Rhizobium</taxon>
    </lineage>
</organism>
<gene>
    <name evidence="1" type="ORF">BA011_27500</name>
</gene>
<geneLocation type="plasmid" evidence="1 2">
    <name>unnamed1</name>
</geneLocation>
<dbReference type="OrthoDB" id="8386118at2"/>
<dbReference type="Proteomes" id="UP000092691">
    <property type="component" value="Plasmid unnamed1"/>
</dbReference>
<evidence type="ECO:0000313" key="2">
    <source>
        <dbReference type="Proteomes" id="UP000092691"/>
    </source>
</evidence>
<name>A0A1B1CIB3_RHILE</name>
<reference evidence="1 2" key="1">
    <citation type="submission" date="2016-06" db="EMBL/GenBank/DDBJ databases">
        <title>Microsymbionts genomes from the relict species Vavilovia formosa.</title>
        <authorList>
            <person name="Chirak E."/>
            <person name="Kimeklis A."/>
            <person name="Andronov E."/>
        </authorList>
    </citation>
    <scope>NUCLEOTIDE SEQUENCE [LARGE SCALE GENOMIC DNA]</scope>
    <source>
        <strain evidence="1 2">Vaf10</strain>
        <plasmid evidence="2">Plasmid unnamed1</plasmid>
    </source>
</reference>
<dbReference type="RefSeq" id="WP_065283128.1">
    <property type="nucleotide sequence ID" value="NZ_CP016287.1"/>
</dbReference>
<keyword evidence="1" id="KW-0614">Plasmid</keyword>
<proteinExistence type="predicted"/>